<sequence>MMQSMNRLLFLIFGTLAIYRFRYKIVNLVLGQPEIRRYFIQLSMRIPFLRDRFVNRAFQ</sequence>
<dbReference type="Proteomes" id="UP001589854">
    <property type="component" value="Unassembled WGS sequence"/>
</dbReference>
<keyword evidence="2" id="KW-1185">Reference proteome</keyword>
<evidence type="ECO:0008006" key="3">
    <source>
        <dbReference type="Google" id="ProtNLM"/>
    </source>
</evidence>
<name>A0ABV6G954_9BACI</name>
<accession>A0ABV6G954</accession>
<evidence type="ECO:0000313" key="2">
    <source>
        <dbReference type="Proteomes" id="UP001589854"/>
    </source>
</evidence>
<dbReference type="EMBL" id="JBHLVO010000001">
    <property type="protein sequence ID" value="MFC0269998.1"/>
    <property type="molecule type" value="Genomic_DNA"/>
</dbReference>
<comment type="caution">
    <text evidence="1">The sequence shown here is derived from an EMBL/GenBank/DDBJ whole genome shotgun (WGS) entry which is preliminary data.</text>
</comment>
<organism evidence="1 2">
    <name type="scientific">Metabacillus herbersteinensis</name>
    <dbReference type="NCBI Taxonomy" id="283816"/>
    <lineage>
        <taxon>Bacteria</taxon>
        <taxon>Bacillati</taxon>
        <taxon>Bacillota</taxon>
        <taxon>Bacilli</taxon>
        <taxon>Bacillales</taxon>
        <taxon>Bacillaceae</taxon>
        <taxon>Metabacillus</taxon>
    </lineage>
</organism>
<reference evidence="1 2" key="1">
    <citation type="submission" date="2024-09" db="EMBL/GenBank/DDBJ databases">
        <authorList>
            <person name="Sun Q."/>
            <person name="Mori K."/>
        </authorList>
    </citation>
    <scope>NUCLEOTIDE SEQUENCE [LARGE SCALE GENOMIC DNA]</scope>
    <source>
        <strain evidence="1 2">CCM 7228</strain>
    </source>
</reference>
<evidence type="ECO:0000313" key="1">
    <source>
        <dbReference type="EMBL" id="MFC0269998.1"/>
    </source>
</evidence>
<proteinExistence type="predicted"/>
<dbReference type="RefSeq" id="WP_378929505.1">
    <property type="nucleotide sequence ID" value="NZ_JBHLVO010000001.1"/>
</dbReference>
<protein>
    <recommendedName>
        <fullName evidence="3">Sodium:proton antiporter</fullName>
    </recommendedName>
</protein>
<gene>
    <name evidence="1" type="ORF">ACFFIX_00805</name>
</gene>